<evidence type="ECO:0000256" key="4">
    <source>
        <dbReference type="ARBA" id="ARBA00023239"/>
    </source>
</evidence>
<dbReference type="SUPFAM" id="SSF51316">
    <property type="entry name" value="Mss4-like"/>
    <property type="match status" value="1"/>
</dbReference>
<keyword evidence="3" id="KW-0862">Zinc</keyword>
<keyword evidence="4" id="KW-0456">Lyase</keyword>
<proteinExistence type="inferred from homology"/>
<evidence type="ECO:0000256" key="3">
    <source>
        <dbReference type="ARBA" id="ARBA00022833"/>
    </source>
</evidence>
<dbReference type="PANTHER" id="PTHR33337">
    <property type="entry name" value="GFA DOMAIN-CONTAINING PROTEIN"/>
    <property type="match status" value="1"/>
</dbReference>
<name>A0AAE8MPX0_9HYPO</name>
<dbReference type="PROSITE" id="PS51891">
    <property type="entry name" value="CENP_V_GFA"/>
    <property type="match status" value="1"/>
</dbReference>
<dbReference type="Proteomes" id="UP001187734">
    <property type="component" value="Unassembled WGS sequence"/>
</dbReference>
<evidence type="ECO:0000313" key="7">
    <source>
        <dbReference type="Proteomes" id="UP001187734"/>
    </source>
</evidence>
<dbReference type="Gene3D" id="3.90.1590.10">
    <property type="entry name" value="glutathione-dependent formaldehyde- activating enzyme (gfa)"/>
    <property type="match status" value="1"/>
</dbReference>
<feature type="domain" description="CENP-V/GFA" evidence="5">
    <location>
        <begin position="27"/>
        <end position="163"/>
    </location>
</feature>
<dbReference type="AlphaFoldDB" id="A0AAE8MPX0"/>
<evidence type="ECO:0000313" key="6">
    <source>
        <dbReference type="EMBL" id="SPJ93328.1"/>
    </source>
</evidence>
<comment type="similarity">
    <text evidence="1">Belongs to the Gfa family.</text>
</comment>
<comment type="caution">
    <text evidence="6">The sequence shown here is derived from an EMBL/GenBank/DDBJ whole genome shotgun (WGS) entry which is preliminary data.</text>
</comment>
<dbReference type="InterPro" id="IPR011057">
    <property type="entry name" value="Mss4-like_sf"/>
</dbReference>
<reference evidence="6" key="1">
    <citation type="submission" date="2018-03" db="EMBL/GenBank/DDBJ databases">
        <authorList>
            <person name="Guldener U."/>
        </authorList>
    </citation>
    <scope>NUCLEOTIDE SEQUENCE</scope>
</reference>
<dbReference type="Pfam" id="PF04828">
    <property type="entry name" value="GFA"/>
    <property type="match status" value="1"/>
</dbReference>
<protein>
    <recommendedName>
        <fullName evidence="5">CENP-V/GFA domain-containing protein</fullName>
    </recommendedName>
</protein>
<keyword evidence="2" id="KW-0479">Metal-binding</keyword>
<organism evidence="6 7">
    <name type="scientific">Fusarium torulosum</name>
    <dbReference type="NCBI Taxonomy" id="33205"/>
    <lineage>
        <taxon>Eukaryota</taxon>
        <taxon>Fungi</taxon>
        <taxon>Dikarya</taxon>
        <taxon>Ascomycota</taxon>
        <taxon>Pezizomycotina</taxon>
        <taxon>Sordariomycetes</taxon>
        <taxon>Hypocreomycetidae</taxon>
        <taxon>Hypocreales</taxon>
        <taxon>Nectriaceae</taxon>
        <taxon>Fusarium</taxon>
    </lineage>
</organism>
<accession>A0AAE8MPX0</accession>
<evidence type="ECO:0000256" key="2">
    <source>
        <dbReference type="ARBA" id="ARBA00022723"/>
    </source>
</evidence>
<keyword evidence="7" id="KW-1185">Reference proteome</keyword>
<evidence type="ECO:0000256" key="1">
    <source>
        <dbReference type="ARBA" id="ARBA00005495"/>
    </source>
</evidence>
<dbReference type="GO" id="GO:0016846">
    <property type="term" value="F:carbon-sulfur lyase activity"/>
    <property type="evidence" value="ECO:0007669"/>
    <property type="project" value="InterPro"/>
</dbReference>
<evidence type="ECO:0000259" key="5">
    <source>
        <dbReference type="PROSITE" id="PS51891"/>
    </source>
</evidence>
<sequence length="176" mass="19310">MSVAASDKTKPYLPVANLTHDGWSNDHEATATCYCGAVQIVFPTEAPGYVGSFICNCVDCRKITASMFASNFTVRESHAKHVRGQDNLKTFGQSKTIITPGNTMTNYFCGTCGSLLYRKGGGFPGMLIMRLGTVDDFNLVEGKLKPDVEQFTKDRVAWLHPAEGVPQCEGYYYADK</sequence>
<dbReference type="InterPro" id="IPR006913">
    <property type="entry name" value="CENP-V/GFA"/>
</dbReference>
<dbReference type="EMBL" id="ONZP01001217">
    <property type="protein sequence ID" value="SPJ93328.1"/>
    <property type="molecule type" value="Genomic_DNA"/>
</dbReference>
<gene>
    <name evidence="6" type="ORF">FTOL_13934</name>
</gene>
<dbReference type="GO" id="GO:0046872">
    <property type="term" value="F:metal ion binding"/>
    <property type="evidence" value="ECO:0007669"/>
    <property type="project" value="UniProtKB-KW"/>
</dbReference>
<dbReference type="PANTHER" id="PTHR33337:SF8">
    <property type="entry name" value="CENP-V_GFA DOMAIN-CONTAINING PROTEIN"/>
    <property type="match status" value="1"/>
</dbReference>